<accession>A0A6N3CXV7</accession>
<dbReference type="RefSeq" id="WP_156600121.1">
    <property type="nucleotide sequence ID" value="NZ_CACRTW010000032.1"/>
</dbReference>
<name>A0A6N3CXV7_9ACTN</name>
<keyword evidence="2" id="KW-0472">Membrane</keyword>
<feature type="region of interest" description="Disordered" evidence="1">
    <location>
        <begin position="110"/>
        <end position="133"/>
    </location>
</feature>
<dbReference type="InterPro" id="IPR024414">
    <property type="entry name" value="Uncharacterised_PrgI"/>
</dbReference>
<dbReference type="AlphaFoldDB" id="A0A6N3CXV7"/>
<reference evidence="3" key="1">
    <citation type="submission" date="2019-11" db="EMBL/GenBank/DDBJ databases">
        <authorList>
            <person name="Feng L."/>
        </authorList>
    </citation>
    <scope>NUCLEOTIDE SEQUENCE</scope>
    <source>
        <strain evidence="3">CaerofaciensLFYP39</strain>
    </source>
</reference>
<evidence type="ECO:0000256" key="1">
    <source>
        <dbReference type="SAM" id="MobiDB-lite"/>
    </source>
</evidence>
<sequence>MAETFVRDDINNYVARNIFGHFSKRSAVAALAAASVVSVGIYGVYAWGWNLEAVTYLAIPVCVAIGVIGLHSHHGLKSEKWLPLMLKDRAEPDQLMLAVPTFEVATPKKTRAELRKEKRREKAAKKARKVEQETVPAGIAQAMAEVSIDNDRRNPR</sequence>
<protein>
    <submittedName>
        <fullName evidence="3">PrgI family protein</fullName>
    </submittedName>
</protein>
<evidence type="ECO:0000313" key="3">
    <source>
        <dbReference type="EMBL" id="VYU21530.1"/>
    </source>
</evidence>
<dbReference type="EMBL" id="CACRTW010000032">
    <property type="protein sequence ID" value="VYU21530.1"/>
    <property type="molecule type" value="Genomic_DNA"/>
</dbReference>
<proteinExistence type="predicted"/>
<feature type="compositionally biased region" description="Basic residues" evidence="1">
    <location>
        <begin position="117"/>
        <end position="128"/>
    </location>
</feature>
<organism evidence="3">
    <name type="scientific">Collinsella aerofaciens</name>
    <dbReference type="NCBI Taxonomy" id="74426"/>
    <lineage>
        <taxon>Bacteria</taxon>
        <taxon>Bacillati</taxon>
        <taxon>Actinomycetota</taxon>
        <taxon>Coriobacteriia</taxon>
        <taxon>Coriobacteriales</taxon>
        <taxon>Coriobacteriaceae</taxon>
        <taxon>Collinsella</taxon>
    </lineage>
</organism>
<dbReference type="Pfam" id="PF12666">
    <property type="entry name" value="PrgI"/>
    <property type="match status" value="1"/>
</dbReference>
<feature type="transmembrane region" description="Helical" evidence="2">
    <location>
        <begin position="26"/>
        <end position="47"/>
    </location>
</feature>
<keyword evidence="2" id="KW-0812">Transmembrane</keyword>
<keyword evidence="2" id="KW-1133">Transmembrane helix</keyword>
<evidence type="ECO:0000256" key="2">
    <source>
        <dbReference type="SAM" id="Phobius"/>
    </source>
</evidence>
<feature type="transmembrane region" description="Helical" evidence="2">
    <location>
        <begin position="53"/>
        <end position="70"/>
    </location>
</feature>
<gene>
    <name evidence="3" type="ORF">CALFYP39_01716</name>
</gene>